<dbReference type="InterPro" id="IPR033479">
    <property type="entry name" value="dCache_1"/>
</dbReference>
<feature type="domain" description="Methyl-accepting transducer" evidence="11">
    <location>
        <begin position="409"/>
        <end position="631"/>
    </location>
</feature>
<reference evidence="13 14" key="1">
    <citation type="submission" date="2024-03" db="EMBL/GenBank/DDBJ databases">
        <title>Ignisphaera cupida sp. nov., a hyperthermophilic hydrolytic archaeon from a hot spring of Kamchatka, and proposal of Ignisphaeraceae fam. nov.</title>
        <authorList>
            <person name="Podosokorskaya O.A."/>
            <person name="Elcheninov A.G."/>
            <person name="Maltseva A.I."/>
            <person name="Zayulina K.S."/>
            <person name="Novikov A."/>
            <person name="Merkel A.Y."/>
        </authorList>
    </citation>
    <scope>NUCLEOTIDE SEQUENCE [LARGE SCALE GENOMIC DNA]</scope>
    <source>
        <strain evidence="13 14">38H-sp</strain>
    </source>
</reference>
<keyword evidence="3" id="KW-0145">Chemotaxis</keyword>
<evidence type="ECO:0000256" key="2">
    <source>
        <dbReference type="ARBA" id="ARBA00022475"/>
    </source>
</evidence>
<gene>
    <name evidence="13" type="ORF">WKV44_03870</name>
</gene>
<evidence type="ECO:0000256" key="10">
    <source>
        <dbReference type="SAM" id="Phobius"/>
    </source>
</evidence>
<dbReference type="InterPro" id="IPR003660">
    <property type="entry name" value="HAMP_dom"/>
</dbReference>
<feature type="domain" description="HAMP" evidence="12">
    <location>
        <begin position="310"/>
        <end position="362"/>
    </location>
</feature>
<evidence type="ECO:0000256" key="5">
    <source>
        <dbReference type="ARBA" id="ARBA00022989"/>
    </source>
</evidence>
<keyword evidence="2" id="KW-1003">Cell membrane</keyword>
<evidence type="ECO:0000256" key="6">
    <source>
        <dbReference type="ARBA" id="ARBA00023136"/>
    </source>
</evidence>
<organism evidence="13 14">
    <name type="scientific">Rarispira pelagica</name>
    <dbReference type="NCBI Taxonomy" id="3141764"/>
    <lineage>
        <taxon>Bacteria</taxon>
        <taxon>Pseudomonadati</taxon>
        <taxon>Spirochaetota</taxon>
        <taxon>Spirochaetia</taxon>
        <taxon>Winmispirales</taxon>
        <taxon>Winmispiraceae</taxon>
        <taxon>Rarispira</taxon>
    </lineage>
</organism>
<dbReference type="InterPro" id="IPR051310">
    <property type="entry name" value="MCP_chemotaxis"/>
</dbReference>
<dbReference type="SUPFAM" id="SSF58104">
    <property type="entry name" value="Methyl-accepting chemotaxis protein (MCP) signaling domain"/>
    <property type="match status" value="2"/>
</dbReference>
<keyword evidence="6 10" id="KW-0472">Membrane</keyword>
<dbReference type="Gene3D" id="3.30.450.20">
    <property type="entry name" value="PAS domain"/>
    <property type="match status" value="1"/>
</dbReference>
<dbReference type="PROSITE" id="PS50111">
    <property type="entry name" value="CHEMOTAXIS_TRANSDUC_2"/>
    <property type="match status" value="1"/>
</dbReference>
<proteinExistence type="inferred from homology"/>
<dbReference type="InterPro" id="IPR004089">
    <property type="entry name" value="MCPsignal_dom"/>
</dbReference>
<dbReference type="Pfam" id="PF02743">
    <property type="entry name" value="dCache_1"/>
    <property type="match status" value="1"/>
</dbReference>
<dbReference type="Pfam" id="PF00015">
    <property type="entry name" value="MCPsignal"/>
    <property type="match status" value="1"/>
</dbReference>
<dbReference type="Proteomes" id="UP001466331">
    <property type="component" value="Unassembled WGS sequence"/>
</dbReference>
<evidence type="ECO:0000259" key="12">
    <source>
        <dbReference type="PROSITE" id="PS50885"/>
    </source>
</evidence>
<feature type="coiled-coil region" evidence="9">
    <location>
        <begin position="585"/>
        <end position="629"/>
    </location>
</feature>
<evidence type="ECO:0000313" key="14">
    <source>
        <dbReference type="Proteomes" id="UP001466331"/>
    </source>
</evidence>
<evidence type="ECO:0000256" key="3">
    <source>
        <dbReference type="ARBA" id="ARBA00022500"/>
    </source>
</evidence>
<evidence type="ECO:0000256" key="8">
    <source>
        <dbReference type="PROSITE-ProRule" id="PRU00284"/>
    </source>
</evidence>
<name>A0ABU9UAI5_9SPIR</name>
<keyword evidence="9" id="KW-0175">Coiled coil</keyword>
<keyword evidence="8" id="KW-0807">Transducer</keyword>
<keyword evidence="4 10" id="KW-0812">Transmembrane</keyword>
<dbReference type="RefSeq" id="WP_420069117.1">
    <property type="nucleotide sequence ID" value="NZ_JBCHKQ010000001.1"/>
</dbReference>
<dbReference type="PROSITE" id="PS50885">
    <property type="entry name" value="HAMP"/>
    <property type="match status" value="1"/>
</dbReference>
<keyword evidence="5 10" id="KW-1133">Transmembrane helix</keyword>
<evidence type="ECO:0000256" key="1">
    <source>
        <dbReference type="ARBA" id="ARBA00004651"/>
    </source>
</evidence>
<keyword evidence="14" id="KW-1185">Reference proteome</keyword>
<comment type="subcellular location">
    <subcellularLocation>
        <location evidence="1">Cell membrane</location>
        <topology evidence="1">Multi-pass membrane protein</topology>
    </subcellularLocation>
</comment>
<evidence type="ECO:0000256" key="4">
    <source>
        <dbReference type="ARBA" id="ARBA00022692"/>
    </source>
</evidence>
<sequence length="697" mass="76272">MKNIDLSRSTLSRKLLVYLILIIIIFLGGSLFIFFSRFSSQSIAMQSQDAQNIVKTATHISGMWIKAVKLQLREEKENPEVIEAFVNGSTAEIKDILEEIAEEEPVLYSSVMAYDTGGRLITNVGTGAPDAIDTAYITKNSKNTDAILLNIYPTIGGFPAAIIAIPIESPSTRGYLAVALNIQKFYETYMSDIVLGISGYTFIATEDGIILAHHNRDMAGKKAATGYFSTIINNKQKDPPSGNFMTKDGRETDIYAYSWIERYDLPWAVIGEIPGKEITGAISSLIILASIGGIIAILLQSVILIYLIRNIVIKRLITLQQGLKIASEGKLFPLEDIHGDDELAAMLRLFNNFIGQLRLTITGIQESMGRLSGAAEDLNTAIEDTTSSINTITGSIDGVNTEIQELRANTEQNASTVQETTRSIDSLAQAIQNQTTSIEESSASIEELIANIESIANISKTLRENFEALTTSSLEGQKGLDSLVQLSQTIGENSKQLEETNRIISRIASETNILAMNAAIEAAHAGEHGKGFAVVADEIRKLATETAQHSKGIRETLKGTSEYIGNLVKLSGSTHSLFSTIEHDIQDVSQNIQEIEAALQEQRAGSVQILQALREMKDVAIEVNNASKEMAQGNKQILESTTALTDLSHKLSQAMSTVEEQSKQIAGIQDKLREQNLHTQDIIKRAIDELSFFKLKK</sequence>
<dbReference type="PANTHER" id="PTHR43531:SF11">
    <property type="entry name" value="METHYL-ACCEPTING CHEMOTAXIS PROTEIN 3"/>
    <property type="match status" value="1"/>
</dbReference>
<dbReference type="InterPro" id="IPR004090">
    <property type="entry name" value="Chemotax_Me-accpt_rcpt"/>
</dbReference>
<dbReference type="SMART" id="SM00283">
    <property type="entry name" value="MA"/>
    <property type="match status" value="1"/>
</dbReference>
<dbReference type="EMBL" id="JBCHKQ010000001">
    <property type="protein sequence ID" value="MEM5947676.1"/>
    <property type="molecule type" value="Genomic_DNA"/>
</dbReference>
<evidence type="ECO:0000256" key="7">
    <source>
        <dbReference type="ARBA" id="ARBA00029447"/>
    </source>
</evidence>
<comment type="caution">
    <text evidence="13">The sequence shown here is derived from an EMBL/GenBank/DDBJ whole genome shotgun (WGS) entry which is preliminary data.</text>
</comment>
<evidence type="ECO:0000256" key="9">
    <source>
        <dbReference type="SAM" id="Coils"/>
    </source>
</evidence>
<evidence type="ECO:0000313" key="13">
    <source>
        <dbReference type="EMBL" id="MEM5947676.1"/>
    </source>
</evidence>
<dbReference type="Gene3D" id="1.10.287.950">
    <property type="entry name" value="Methyl-accepting chemotaxis protein"/>
    <property type="match status" value="2"/>
</dbReference>
<protein>
    <submittedName>
        <fullName evidence="13">Methyl-accepting chemotaxis protein</fullName>
    </submittedName>
</protein>
<feature type="transmembrane region" description="Helical" evidence="10">
    <location>
        <begin position="285"/>
        <end position="308"/>
    </location>
</feature>
<accession>A0ABU9UAI5</accession>
<dbReference type="PANTHER" id="PTHR43531">
    <property type="entry name" value="PROTEIN ICFG"/>
    <property type="match status" value="1"/>
</dbReference>
<evidence type="ECO:0000259" key="11">
    <source>
        <dbReference type="PROSITE" id="PS50111"/>
    </source>
</evidence>
<feature type="transmembrane region" description="Helical" evidence="10">
    <location>
        <begin position="15"/>
        <end position="35"/>
    </location>
</feature>
<comment type="similarity">
    <text evidence="7">Belongs to the methyl-accepting chemotaxis (MCP) protein family.</text>
</comment>
<dbReference type="PRINTS" id="PR00260">
    <property type="entry name" value="CHEMTRNSDUCR"/>
</dbReference>
<dbReference type="CDD" id="cd18774">
    <property type="entry name" value="PDC2_HK_sensor"/>
    <property type="match status" value="1"/>
</dbReference>